<dbReference type="InterPro" id="IPR050743">
    <property type="entry name" value="2-oxoacid_DH_E2_comp"/>
</dbReference>
<dbReference type="GO" id="GO:0016407">
    <property type="term" value="F:acetyltransferase activity"/>
    <property type="evidence" value="ECO:0007669"/>
    <property type="project" value="TreeGrafter"/>
</dbReference>
<dbReference type="Gene3D" id="3.30.559.10">
    <property type="entry name" value="Chloramphenicol acetyltransferase-like domain"/>
    <property type="match status" value="1"/>
</dbReference>
<evidence type="ECO:0000256" key="7">
    <source>
        <dbReference type="RuleBase" id="RU003423"/>
    </source>
</evidence>
<dbReference type="Pfam" id="PF00364">
    <property type="entry name" value="Biotin_lipoyl"/>
    <property type="match status" value="1"/>
</dbReference>
<dbReference type="SUPFAM" id="SSF52777">
    <property type="entry name" value="CoA-dependent acyltransferases"/>
    <property type="match status" value="1"/>
</dbReference>
<dbReference type="InterPro" id="IPR000089">
    <property type="entry name" value="Biotin_lipoyl"/>
</dbReference>
<dbReference type="CDD" id="cd06849">
    <property type="entry name" value="lipoyl_domain"/>
    <property type="match status" value="1"/>
</dbReference>
<evidence type="ECO:0000313" key="12">
    <source>
        <dbReference type="Proteomes" id="UP000176204"/>
    </source>
</evidence>
<dbReference type="STRING" id="1679444.PYTT_0824"/>
<comment type="cofactor">
    <cofactor evidence="1 7">
        <name>(R)-lipoate</name>
        <dbReference type="ChEBI" id="CHEBI:83088"/>
    </cofactor>
</comment>
<dbReference type="InterPro" id="IPR001078">
    <property type="entry name" value="2-oxoacid_DH_actylTfrase"/>
</dbReference>
<dbReference type="Pfam" id="PF00198">
    <property type="entry name" value="2-oxoacid_dh"/>
    <property type="match status" value="1"/>
</dbReference>
<dbReference type="InterPro" id="IPR004167">
    <property type="entry name" value="PSBD"/>
</dbReference>
<dbReference type="InterPro" id="IPR011053">
    <property type="entry name" value="Single_hybrid_motif"/>
</dbReference>
<feature type="compositionally biased region" description="Polar residues" evidence="8">
    <location>
        <begin position="100"/>
        <end position="118"/>
    </location>
</feature>
<dbReference type="SUPFAM" id="SSF47005">
    <property type="entry name" value="Peripheral subunit-binding domain of 2-oxo acid dehydrogenase complex"/>
    <property type="match status" value="1"/>
</dbReference>
<dbReference type="PANTHER" id="PTHR43178:SF5">
    <property type="entry name" value="LIPOAMIDE ACYLTRANSFERASE COMPONENT OF BRANCHED-CHAIN ALPHA-KETO ACID DEHYDROGENASE COMPLEX, MITOCHONDRIAL"/>
    <property type="match status" value="1"/>
</dbReference>
<organism evidence="11 12">
    <name type="scientific">Akkermansia glycaniphila</name>
    <dbReference type="NCBI Taxonomy" id="1679444"/>
    <lineage>
        <taxon>Bacteria</taxon>
        <taxon>Pseudomonadati</taxon>
        <taxon>Verrucomicrobiota</taxon>
        <taxon>Verrucomicrobiia</taxon>
        <taxon>Verrucomicrobiales</taxon>
        <taxon>Akkermansiaceae</taxon>
        <taxon>Akkermansia</taxon>
    </lineage>
</organism>
<protein>
    <recommendedName>
        <fullName evidence="7">Dihydrolipoamide acetyltransferase component of pyruvate dehydrogenase complex</fullName>
        <ecNumber evidence="7">2.3.1.-</ecNumber>
    </recommendedName>
</protein>
<dbReference type="RefSeq" id="WP_067773584.1">
    <property type="nucleotide sequence ID" value="NZ_JACVVN010000001.1"/>
</dbReference>
<dbReference type="Pfam" id="PF02817">
    <property type="entry name" value="E3_binding"/>
    <property type="match status" value="1"/>
</dbReference>
<dbReference type="Gene3D" id="4.10.320.10">
    <property type="entry name" value="E3-binding domain"/>
    <property type="match status" value="1"/>
</dbReference>
<reference evidence="12" key="1">
    <citation type="submission" date="2016-09" db="EMBL/GenBank/DDBJ databases">
        <authorList>
            <person name="Koehorst J."/>
        </authorList>
    </citation>
    <scope>NUCLEOTIDE SEQUENCE [LARGE SCALE GENOMIC DNA]</scope>
</reference>
<evidence type="ECO:0000313" key="11">
    <source>
        <dbReference type="EMBL" id="SEH79773.1"/>
    </source>
</evidence>
<dbReference type="OrthoDB" id="180449at2"/>
<keyword evidence="6 7" id="KW-0012">Acyltransferase</keyword>
<evidence type="ECO:0000259" key="9">
    <source>
        <dbReference type="PROSITE" id="PS50968"/>
    </source>
</evidence>
<dbReference type="PROSITE" id="PS00189">
    <property type="entry name" value="LIPOYL"/>
    <property type="match status" value="1"/>
</dbReference>
<evidence type="ECO:0000256" key="1">
    <source>
        <dbReference type="ARBA" id="ARBA00001938"/>
    </source>
</evidence>
<feature type="domain" description="Peripheral subunit-binding (PSBD)" evidence="10">
    <location>
        <begin position="156"/>
        <end position="196"/>
    </location>
</feature>
<dbReference type="PANTHER" id="PTHR43178">
    <property type="entry name" value="DIHYDROLIPOAMIDE ACETYLTRANSFERASE COMPONENT OF PYRUVATE DEHYDROGENASE COMPLEX"/>
    <property type="match status" value="1"/>
</dbReference>
<dbReference type="PROSITE" id="PS51826">
    <property type="entry name" value="PSBD"/>
    <property type="match status" value="1"/>
</dbReference>
<dbReference type="InterPro" id="IPR023213">
    <property type="entry name" value="CAT-like_dom_sf"/>
</dbReference>
<dbReference type="PROSITE" id="PS50968">
    <property type="entry name" value="BIOTINYL_LIPOYL"/>
    <property type="match status" value="1"/>
</dbReference>
<dbReference type="InterPro" id="IPR003016">
    <property type="entry name" value="2-oxoA_DH_lipoyl-BS"/>
</dbReference>
<evidence type="ECO:0000256" key="2">
    <source>
        <dbReference type="ARBA" id="ARBA00007317"/>
    </source>
</evidence>
<keyword evidence="4 7" id="KW-0808">Transferase</keyword>
<dbReference type="EC" id="2.3.1.-" evidence="7"/>
<dbReference type="InterPro" id="IPR036625">
    <property type="entry name" value="E3-bd_dom_sf"/>
</dbReference>
<dbReference type="GO" id="GO:0005737">
    <property type="term" value="C:cytoplasm"/>
    <property type="evidence" value="ECO:0007669"/>
    <property type="project" value="TreeGrafter"/>
</dbReference>
<evidence type="ECO:0000259" key="10">
    <source>
        <dbReference type="PROSITE" id="PS51826"/>
    </source>
</evidence>
<dbReference type="SUPFAM" id="SSF51230">
    <property type="entry name" value="Single hybrid motif"/>
    <property type="match status" value="1"/>
</dbReference>
<keyword evidence="5 7" id="KW-0450">Lipoyl</keyword>
<accession>A0A1C7PDF4</accession>
<evidence type="ECO:0000256" key="4">
    <source>
        <dbReference type="ARBA" id="ARBA00022679"/>
    </source>
</evidence>
<proteinExistence type="inferred from homology"/>
<feature type="region of interest" description="Disordered" evidence="8">
    <location>
        <begin position="82"/>
        <end position="118"/>
    </location>
</feature>
<name>A0A1C7PDF4_9BACT</name>
<dbReference type="EMBL" id="LT629973">
    <property type="protein sequence ID" value="SEH79773.1"/>
    <property type="molecule type" value="Genomic_DNA"/>
</dbReference>
<evidence type="ECO:0000256" key="3">
    <source>
        <dbReference type="ARBA" id="ARBA00011484"/>
    </source>
</evidence>
<keyword evidence="12" id="KW-1185">Reference proteome</keyword>
<gene>
    <name evidence="11" type="ORF">PYTT_0824</name>
</gene>
<evidence type="ECO:0000256" key="5">
    <source>
        <dbReference type="ARBA" id="ARBA00022823"/>
    </source>
</evidence>
<comment type="subunit">
    <text evidence="3">Forms a 24-polypeptide structural core with octahedral symmetry.</text>
</comment>
<evidence type="ECO:0000256" key="8">
    <source>
        <dbReference type="SAM" id="MobiDB-lite"/>
    </source>
</evidence>
<evidence type="ECO:0000256" key="6">
    <source>
        <dbReference type="ARBA" id="ARBA00023315"/>
    </source>
</evidence>
<dbReference type="AlphaFoldDB" id="A0A1C7PDF4"/>
<dbReference type="GO" id="GO:0031405">
    <property type="term" value="F:lipoic acid binding"/>
    <property type="evidence" value="ECO:0007669"/>
    <property type="project" value="TreeGrafter"/>
</dbReference>
<dbReference type="Proteomes" id="UP000176204">
    <property type="component" value="Chromosome I"/>
</dbReference>
<sequence length="420" mass="45121">MPKVPILMPQLGESIAEATVLRLLVEPGATVSADEEIFEVETNKATMGVTTPCGGTVAEILIKEGDNVVVGANMALIEATEEEIERTGSSPLGADGASPTLPTSPESVPQQTASNETSGDVVHFKTQGEYIENSSLKVQPSVRGLPVPVGLKGAHYLSPRMKARMDELGISASDIAAIVGSGAGGRVTIEDLEQFIQYVDEWPSRPASMMRRSVADSMRRSWTRPLASAGRPIYMDPILTHRKNHPHKPGITLYFVRALALAIAEHPEAAGYLVGGRILSPKTIDIGVAVQVADGVMVPVMRRVNEYTLDELIDEYNNLVSQARSRRLKPEAQQGGIATVTNFGGFGLTFASPMPLPSESLILGVGAVSKTPVWSDEVEAFIPVAKANIVTTFDHRVVDGGDIGRLMQRVADFLQRPEYM</sequence>
<comment type="similarity">
    <text evidence="2 7">Belongs to the 2-oxoacid dehydrogenase family.</text>
</comment>
<dbReference type="KEGG" id="agl:PYTT_0824"/>
<dbReference type="PATRIC" id="fig|1679444.3.peg.2176"/>
<dbReference type="Gene3D" id="2.40.50.100">
    <property type="match status" value="1"/>
</dbReference>
<feature type="domain" description="Lipoyl-binding" evidence="9">
    <location>
        <begin position="3"/>
        <end position="78"/>
    </location>
</feature>